<dbReference type="InterPro" id="IPR001709">
    <property type="entry name" value="Flavoprot_Pyr_Nucl_cyt_Rdtase"/>
</dbReference>
<evidence type="ECO:0000256" key="1">
    <source>
        <dbReference type="ARBA" id="ARBA00001974"/>
    </source>
</evidence>
<keyword evidence="7" id="KW-0496">Mitochondrion</keyword>
<feature type="transmembrane region" description="Helical" evidence="16">
    <location>
        <begin position="36"/>
        <end position="53"/>
    </location>
</feature>
<dbReference type="InterPro" id="IPR017927">
    <property type="entry name" value="FAD-bd_FR_type"/>
</dbReference>
<dbReference type="InterPro" id="IPR001433">
    <property type="entry name" value="OxRdtase_FAD/NAD-bd"/>
</dbReference>
<dbReference type="InterPro" id="IPR008333">
    <property type="entry name" value="Cbr1-like_FAD-bd_dom"/>
</dbReference>
<accession>A0ABR1F8R1</accession>
<protein>
    <recommendedName>
        <fullName evidence="15">NADH-cytochrome b5 reductase</fullName>
        <ecNumber evidence="15">1.6.2.2</ecNumber>
    </recommendedName>
</protein>
<evidence type="ECO:0000256" key="13">
    <source>
        <dbReference type="ARBA" id="ARBA00047682"/>
    </source>
</evidence>
<evidence type="ECO:0000256" key="11">
    <source>
        <dbReference type="ARBA" id="ARBA00023027"/>
    </source>
</evidence>
<comment type="catalytic activity">
    <reaction evidence="13 15">
        <text>2 Fe(III)-[cytochrome b5] + NADH = 2 Fe(II)-[cytochrome b5] + NAD(+) + H(+)</text>
        <dbReference type="Rhea" id="RHEA:46680"/>
        <dbReference type="Rhea" id="RHEA-COMP:10438"/>
        <dbReference type="Rhea" id="RHEA-COMP:10439"/>
        <dbReference type="ChEBI" id="CHEBI:15378"/>
        <dbReference type="ChEBI" id="CHEBI:29033"/>
        <dbReference type="ChEBI" id="CHEBI:29034"/>
        <dbReference type="ChEBI" id="CHEBI:57540"/>
        <dbReference type="ChEBI" id="CHEBI:57945"/>
        <dbReference type="EC" id="1.6.2.2"/>
    </reaction>
</comment>
<comment type="cofactor">
    <cofactor evidence="1 15">
        <name>FAD</name>
        <dbReference type="ChEBI" id="CHEBI:57692"/>
    </cofactor>
</comment>
<reference evidence="18 19" key="1">
    <citation type="submission" date="2024-03" db="EMBL/GenBank/DDBJ databases">
        <title>Genome-scale model development and genomic sequencing of the oleaginous clade Lipomyces.</title>
        <authorList>
            <consortium name="Lawrence Berkeley National Laboratory"/>
            <person name="Czajka J.J."/>
            <person name="Han Y."/>
            <person name="Kim J."/>
            <person name="Mondo S.J."/>
            <person name="Hofstad B.A."/>
            <person name="Robles A."/>
            <person name="Haridas S."/>
            <person name="Riley R."/>
            <person name="LaButti K."/>
            <person name="Pangilinan J."/>
            <person name="Andreopoulos W."/>
            <person name="Lipzen A."/>
            <person name="Yan J."/>
            <person name="Wang M."/>
            <person name="Ng V."/>
            <person name="Grigoriev I.V."/>
            <person name="Spatafora J.W."/>
            <person name="Magnuson J.K."/>
            <person name="Baker S.E."/>
            <person name="Pomraning K.R."/>
        </authorList>
    </citation>
    <scope>NUCLEOTIDE SEQUENCE [LARGE SCALE GENOMIC DNA]</scope>
    <source>
        <strain evidence="18 19">Phaff 52-87</strain>
    </source>
</reference>
<dbReference type="Pfam" id="PF00970">
    <property type="entry name" value="FAD_binding_6"/>
    <property type="match status" value="1"/>
</dbReference>
<comment type="similarity">
    <text evidence="4 15">Belongs to the flavoprotein pyridine nucleotide cytochrome reductase family.</text>
</comment>
<evidence type="ECO:0000256" key="10">
    <source>
        <dbReference type="ARBA" id="ARBA00023002"/>
    </source>
</evidence>
<evidence type="ECO:0000256" key="3">
    <source>
        <dbReference type="ARBA" id="ARBA00005156"/>
    </source>
</evidence>
<evidence type="ECO:0000256" key="8">
    <source>
        <dbReference type="ARBA" id="ARBA00022827"/>
    </source>
</evidence>
<dbReference type="InterPro" id="IPR039261">
    <property type="entry name" value="FNR_nucleotide-bd"/>
</dbReference>
<dbReference type="RefSeq" id="XP_064769257.1">
    <property type="nucleotide sequence ID" value="XM_064914050.1"/>
</dbReference>
<evidence type="ECO:0000256" key="14">
    <source>
        <dbReference type="ARBA" id="ARBA00049138"/>
    </source>
</evidence>
<comment type="caution">
    <text evidence="18">The sequence shown here is derived from an EMBL/GenBank/DDBJ whole genome shotgun (WGS) entry which is preliminary data.</text>
</comment>
<keyword evidence="11 15" id="KW-0520">NAD</keyword>
<feature type="domain" description="FAD-binding FR-type" evidence="17">
    <location>
        <begin position="64"/>
        <end position="167"/>
    </location>
</feature>
<keyword evidence="10 15" id="KW-0560">Oxidoreductase</keyword>
<feature type="transmembrane region" description="Helical" evidence="16">
    <location>
        <begin position="12"/>
        <end position="30"/>
    </location>
</feature>
<keyword evidence="6 16" id="KW-0812">Transmembrane</keyword>
<dbReference type="SUPFAM" id="SSF52343">
    <property type="entry name" value="Ferredoxin reductase-like, C-terminal NADP-linked domain"/>
    <property type="match status" value="1"/>
</dbReference>
<organism evidence="18 19">
    <name type="scientific">Myxozyma melibiosi</name>
    <dbReference type="NCBI Taxonomy" id="54550"/>
    <lineage>
        <taxon>Eukaryota</taxon>
        <taxon>Fungi</taxon>
        <taxon>Dikarya</taxon>
        <taxon>Ascomycota</taxon>
        <taxon>Saccharomycotina</taxon>
        <taxon>Lipomycetes</taxon>
        <taxon>Lipomycetales</taxon>
        <taxon>Lipomycetaceae</taxon>
        <taxon>Myxozyma</taxon>
    </lineage>
</organism>
<proteinExistence type="inferred from homology"/>
<keyword evidence="5 15" id="KW-0285">Flavoprotein</keyword>
<dbReference type="PRINTS" id="PR00371">
    <property type="entry name" value="FPNCR"/>
</dbReference>
<dbReference type="InterPro" id="IPR001834">
    <property type="entry name" value="CBR-like"/>
</dbReference>
<keyword evidence="7" id="KW-1000">Mitochondrion outer membrane</keyword>
<comment type="pathway">
    <text evidence="3">Protein modification; peptidyl-diphthamide biosynthesis.</text>
</comment>
<evidence type="ECO:0000256" key="7">
    <source>
        <dbReference type="ARBA" id="ARBA00022787"/>
    </source>
</evidence>
<dbReference type="EC" id="1.6.2.2" evidence="15"/>
<keyword evidence="19" id="KW-1185">Reference proteome</keyword>
<evidence type="ECO:0000256" key="15">
    <source>
        <dbReference type="RuleBase" id="RU361226"/>
    </source>
</evidence>
<evidence type="ECO:0000256" key="2">
    <source>
        <dbReference type="ARBA" id="ARBA00004572"/>
    </source>
</evidence>
<sequence>MSSQMEKSTILSTPLHGLYIPYALIIVGTLIVKREWIGYGVIFATTLAALKIWRGRSRKVLNPTIFQEFELKEKTIISHNVAMYRFALPSPNDTLGLPIGQHVSIAASIDGKEVVRSYTPASSDDDRGFFDLLIKSYPTGNISKYVAGLQIGQTIRVRGPKGAMVYTPGLVRSFGMIAGGTGITPMLQIIRAVLKNPDDKTDISLIFANVNEEDILLKDDLDELAANHSNFRVHYVLNNPKEGWTGGVGFVTPEMIKAWCPAPAPDIKILLCGPPPMVSVMKKATAELGYEKARPVSKLEDMVFSF</sequence>
<keyword evidence="8 15" id="KW-0274">FAD</keyword>
<dbReference type="SUPFAM" id="SSF63380">
    <property type="entry name" value="Riboflavin synthase domain-like"/>
    <property type="match status" value="1"/>
</dbReference>
<evidence type="ECO:0000256" key="12">
    <source>
        <dbReference type="ARBA" id="ARBA00023136"/>
    </source>
</evidence>
<evidence type="ECO:0000313" key="19">
    <source>
        <dbReference type="Proteomes" id="UP001498771"/>
    </source>
</evidence>
<dbReference type="PANTHER" id="PTHR19370:SF184">
    <property type="entry name" value="NADH-CYTOCHROME B5 REDUCTASE-LIKE"/>
    <property type="match status" value="1"/>
</dbReference>
<gene>
    <name evidence="18" type="ORF">BZA70DRAFT_288606</name>
</gene>
<dbReference type="Pfam" id="PF00175">
    <property type="entry name" value="NAD_binding_1"/>
    <property type="match status" value="1"/>
</dbReference>
<comment type="subcellular location">
    <subcellularLocation>
        <location evidence="2">Mitochondrion outer membrane</location>
        <topology evidence="2">Single-pass membrane protein</topology>
    </subcellularLocation>
</comment>
<dbReference type="PRINTS" id="PR00406">
    <property type="entry name" value="CYTB5RDTASE"/>
</dbReference>
<evidence type="ECO:0000256" key="16">
    <source>
        <dbReference type="SAM" id="Phobius"/>
    </source>
</evidence>
<evidence type="ECO:0000259" key="17">
    <source>
        <dbReference type="PROSITE" id="PS51384"/>
    </source>
</evidence>
<dbReference type="Proteomes" id="UP001498771">
    <property type="component" value="Unassembled WGS sequence"/>
</dbReference>
<keyword evidence="9 16" id="KW-1133">Transmembrane helix</keyword>
<dbReference type="CDD" id="cd06183">
    <property type="entry name" value="cyt_b5_reduct_like"/>
    <property type="match status" value="1"/>
</dbReference>
<keyword evidence="12 16" id="KW-0472">Membrane</keyword>
<evidence type="ECO:0000256" key="4">
    <source>
        <dbReference type="ARBA" id="ARBA00006105"/>
    </source>
</evidence>
<evidence type="ECO:0000313" key="18">
    <source>
        <dbReference type="EMBL" id="KAK7206224.1"/>
    </source>
</evidence>
<dbReference type="Gene3D" id="2.40.30.10">
    <property type="entry name" value="Translation factors"/>
    <property type="match status" value="1"/>
</dbReference>
<evidence type="ECO:0000256" key="6">
    <source>
        <dbReference type="ARBA" id="ARBA00022692"/>
    </source>
</evidence>
<dbReference type="EMBL" id="JBBJBU010000003">
    <property type="protein sequence ID" value="KAK7206224.1"/>
    <property type="molecule type" value="Genomic_DNA"/>
</dbReference>
<evidence type="ECO:0000256" key="9">
    <source>
        <dbReference type="ARBA" id="ARBA00022989"/>
    </source>
</evidence>
<dbReference type="InterPro" id="IPR017938">
    <property type="entry name" value="Riboflavin_synthase-like_b-brl"/>
</dbReference>
<comment type="catalytic activity">
    <reaction evidence="14">
        <text>2 Fe(3+)-[Dph3] + NADH = 2 Fe(2+)-[Dph3] + NAD(+) + H(+)</text>
        <dbReference type="Rhea" id="RHEA:71231"/>
        <dbReference type="Rhea" id="RHEA-COMP:18002"/>
        <dbReference type="Rhea" id="RHEA-COMP:18003"/>
        <dbReference type="ChEBI" id="CHEBI:15378"/>
        <dbReference type="ChEBI" id="CHEBI:29033"/>
        <dbReference type="ChEBI" id="CHEBI:29034"/>
        <dbReference type="ChEBI" id="CHEBI:57540"/>
        <dbReference type="ChEBI" id="CHEBI:57945"/>
        <dbReference type="ChEBI" id="CHEBI:83228"/>
    </reaction>
    <physiologicalReaction direction="left-to-right" evidence="14">
        <dbReference type="Rhea" id="RHEA:71232"/>
    </physiologicalReaction>
</comment>
<dbReference type="PROSITE" id="PS51384">
    <property type="entry name" value="FAD_FR"/>
    <property type="match status" value="1"/>
</dbReference>
<dbReference type="GeneID" id="90039562"/>
<name>A0ABR1F8R1_9ASCO</name>
<dbReference type="Gene3D" id="3.40.50.80">
    <property type="entry name" value="Nucleotide-binding domain of ferredoxin-NADP reductase (FNR) module"/>
    <property type="match status" value="1"/>
</dbReference>
<dbReference type="PANTHER" id="PTHR19370">
    <property type="entry name" value="NADH-CYTOCHROME B5 REDUCTASE"/>
    <property type="match status" value="1"/>
</dbReference>
<evidence type="ECO:0000256" key="5">
    <source>
        <dbReference type="ARBA" id="ARBA00022630"/>
    </source>
</evidence>